<dbReference type="RefSeq" id="WP_143156623.1">
    <property type="nucleotide sequence ID" value="NZ_FQVH01000009.1"/>
</dbReference>
<dbReference type="PROSITE" id="PS51278">
    <property type="entry name" value="GATASE_TYPE_2"/>
    <property type="match status" value="1"/>
</dbReference>
<dbReference type="Gene3D" id="3.60.20.10">
    <property type="entry name" value="Glutamine Phosphoribosylpyrophosphate, subunit 1, domain 1"/>
    <property type="match status" value="1"/>
</dbReference>
<dbReference type="PIRSF" id="PIRSF001589">
    <property type="entry name" value="Asn_synthetase_glu-h"/>
    <property type="match status" value="1"/>
</dbReference>
<dbReference type="GO" id="GO:0004066">
    <property type="term" value="F:asparagine synthase (glutamine-hydrolyzing) activity"/>
    <property type="evidence" value="ECO:0007669"/>
    <property type="project" value="UniProtKB-EC"/>
</dbReference>
<sequence>MNEIVGILNRKDIAKNLELNNIIYKWVNDKSIQLILSEKLNSEKSAIFYKEIKQNNVNMISVHREDNYLIVGNGQVNNINEIARKVNKINITNVNEVLLLAYKKFGIDFVKEINGEFVFIIWDGNKKQLICVRDSIGIKSLFYSIYNNVVVLATNLSNILKYNLVRSDLDDVYFSEYLTFGLFEQHLTPYKNIKRLMPGSILIINDENAKLVNYWNISNIKKVNYKNEDDYFEHFKSLLMESVYRNFNISNNVLIELSGGLDSSSIVCLVRELVEKRRDLKNKINTFTIDYGSLLVEEDDMPFAKSVINSNPNFNPIIVDGREFWFLKNLGQIEGEDKLFYDEPNMNILIHDQNKFMLNIIEKYNIDTIISGEGGDHLLSWNNYYLADYLRQGSLIKVLIESLKWSRQLKCPVFKVIKENCLLPILKRNVCLFNSTVPPWVSKKLIMFTNLNERIEKYYRTIKVDTITDSYQISIMNNIHEILDGNVFAKLVEIKYPFLYLPLIEFIFGIPIDKKIRAGELNKYILRYSLKGILPEDVLNRKNKAGGERRFYIGLKKEWPWLEQIINNSIIINELKFIDKEKFLQILNYAKQGYVKDPYLFSIGRTLSAEIWLRYFKN</sequence>
<evidence type="ECO:0000256" key="2">
    <source>
        <dbReference type="ARBA" id="ARBA00005752"/>
    </source>
</evidence>
<evidence type="ECO:0000256" key="4">
    <source>
        <dbReference type="ARBA" id="ARBA00022741"/>
    </source>
</evidence>
<dbReference type="InterPro" id="IPR006426">
    <property type="entry name" value="Asn_synth_AEB"/>
</dbReference>
<evidence type="ECO:0000256" key="3">
    <source>
        <dbReference type="ARBA" id="ARBA00012737"/>
    </source>
</evidence>
<keyword evidence="5" id="KW-0067">ATP-binding</keyword>
<evidence type="ECO:0000313" key="9">
    <source>
        <dbReference type="EMBL" id="SHE99591.1"/>
    </source>
</evidence>
<dbReference type="GO" id="GO:0006529">
    <property type="term" value="P:asparagine biosynthetic process"/>
    <property type="evidence" value="ECO:0007669"/>
    <property type="project" value="UniProtKB-KW"/>
</dbReference>
<dbReference type="Pfam" id="PF00733">
    <property type="entry name" value="Asn_synthase"/>
    <property type="match status" value="1"/>
</dbReference>
<evidence type="ECO:0000313" key="10">
    <source>
        <dbReference type="Proteomes" id="UP000184088"/>
    </source>
</evidence>
<evidence type="ECO:0000256" key="6">
    <source>
        <dbReference type="ARBA" id="ARBA00022888"/>
    </source>
</evidence>
<dbReference type="EMBL" id="FQVH01000009">
    <property type="protein sequence ID" value="SHE99591.1"/>
    <property type="molecule type" value="Genomic_DNA"/>
</dbReference>
<keyword evidence="4" id="KW-0547">Nucleotide-binding</keyword>
<dbReference type="STRING" id="1121256.SAMN02746089_01130"/>
<keyword evidence="6" id="KW-0028">Amino-acid biosynthesis</keyword>
<protein>
    <recommendedName>
        <fullName evidence="3">asparagine synthase (glutamine-hydrolyzing)</fullName>
        <ecNumber evidence="3">6.3.5.4</ecNumber>
    </recommendedName>
</protein>
<evidence type="ECO:0000259" key="8">
    <source>
        <dbReference type="PROSITE" id="PS51278"/>
    </source>
</evidence>
<dbReference type="EC" id="6.3.5.4" evidence="3"/>
<comment type="similarity">
    <text evidence="2">Belongs to the asparagine synthetase family.</text>
</comment>
<dbReference type="Gene3D" id="3.40.50.620">
    <property type="entry name" value="HUPs"/>
    <property type="match status" value="1"/>
</dbReference>
<dbReference type="OrthoDB" id="9763290at2"/>
<dbReference type="PANTHER" id="PTHR43284:SF1">
    <property type="entry name" value="ASPARAGINE SYNTHETASE"/>
    <property type="match status" value="1"/>
</dbReference>
<evidence type="ECO:0000256" key="1">
    <source>
        <dbReference type="ARBA" id="ARBA00005187"/>
    </source>
</evidence>
<dbReference type="InterPro" id="IPR014729">
    <property type="entry name" value="Rossmann-like_a/b/a_fold"/>
</dbReference>
<dbReference type="Proteomes" id="UP000184088">
    <property type="component" value="Unassembled WGS sequence"/>
</dbReference>
<keyword evidence="6" id="KW-0061">Asparagine biosynthesis</keyword>
<comment type="pathway">
    <text evidence="1">Amino-acid biosynthesis; L-asparagine biosynthesis; L-asparagine from L-aspartate (L-Gln route): step 1/1.</text>
</comment>
<dbReference type="InterPro" id="IPR001962">
    <property type="entry name" value="Asn_synthase"/>
</dbReference>
<feature type="domain" description="Glutamine amidotransferase type-2" evidence="8">
    <location>
        <begin position="2"/>
        <end position="207"/>
    </location>
</feature>
<dbReference type="SUPFAM" id="SSF56235">
    <property type="entry name" value="N-terminal nucleophile aminohydrolases (Ntn hydrolases)"/>
    <property type="match status" value="1"/>
</dbReference>
<dbReference type="PANTHER" id="PTHR43284">
    <property type="entry name" value="ASPARAGINE SYNTHETASE (GLUTAMINE-HYDROLYZING)"/>
    <property type="match status" value="1"/>
</dbReference>
<dbReference type="Pfam" id="PF13537">
    <property type="entry name" value="GATase_7"/>
    <property type="match status" value="1"/>
</dbReference>
<dbReference type="InterPro" id="IPR051786">
    <property type="entry name" value="ASN_synthetase/amidase"/>
</dbReference>
<proteinExistence type="inferred from homology"/>
<dbReference type="GO" id="GO:0005524">
    <property type="term" value="F:ATP binding"/>
    <property type="evidence" value="ECO:0007669"/>
    <property type="project" value="UniProtKB-KW"/>
</dbReference>
<name>A0A1M4Y1H1_9THEO</name>
<keyword evidence="10" id="KW-1185">Reference proteome</keyword>
<reference evidence="9 10" key="1">
    <citation type="submission" date="2016-11" db="EMBL/GenBank/DDBJ databases">
        <authorList>
            <person name="Jaros S."/>
            <person name="Januszkiewicz K."/>
            <person name="Wedrychowicz H."/>
        </authorList>
    </citation>
    <scope>NUCLEOTIDE SEQUENCE [LARGE SCALE GENOMIC DNA]</scope>
    <source>
        <strain evidence="9 10">DSM 17918</strain>
    </source>
</reference>
<accession>A0A1M4Y1H1</accession>
<evidence type="ECO:0000256" key="5">
    <source>
        <dbReference type="ARBA" id="ARBA00022840"/>
    </source>
</evidence>
<dbReference type="AlphaFoldDB" id="A0A1M4Y1H1"/>
<dbReference type="InterPro" id="IPR029055">
    <property type="entry name" value="Ntn_hydrolases_N"/>
</dbReference>
<gene>
    <name evidence="9" type="ORF">SAMN02746089_01130</name>
</gene>
<dbReference type="InterPro" id="IPR017932">
    <property type="entry name" value="GATase_2_dom"/>
</dbReference>
<evidence type="ECO:0000256" key="7">
    <source>
        <dbReference type="ARBA" id="ARBA00048741"/>
    </source>
</evidence>
<comment type="catalytic activity">
    <reaction evidence="7">
        <text>L-aspartate + L-glutamine + ATP + H2O = L-asparagine + L-glutamate + AMP + diphosphate + H(+)</text>
        <dbReference type="Rhea" id="RHEA:12228"/>
        <dbReference type="ChEBI" id="CHEBI:15377"/>
        <dbReference type="ChEBI" id="CHEBI:15378"/>
        <dbReference type="ChEBI" id="CHEBI:29985"/>
        <dbReference type="ChEBI" id="CHEBI:29991"/>
        <dbReference type="ChEBI" id="CHEBI:30616"/>
        <dbReference type="ChEBI" id="CHEBI:33019"/>
        <dbReference type="ChEBI" id="CHEBI:58048"/>
        <dbReference type="ChEBI" id="CHEBI:58359"/>
        <dbReference type="ChEBI" id="CHEBI:456215"/>
        <dbReference type="EC" id="6.3.5.4"/>
    </reaction>
</comment>
<organism evidence="9 10">
    <name type="scientific">Caldanaerobius fijiensis DSM 17918</name>
    <dbReference type="NCBI Taxonomy" id="1121256"/>
    <lineage>
        <taxon>Bacteria</taxon>
        <taxon>Bacillati</taxon>
        <taxon>Bacillota</taxon>
        <taxon>Clostridia</taxon>
        <taxon>Thermoanaerobacterales</taxon>
        <taxon>Thermoanaerobacteraceae</taxon>
        <taxon>Caldanaerobius</taxon>
    </lineage>
</organism>
<dbReference type="SUPFAM" id="SSF52402">
    <property type="entry name" value="Adenine nucleotide alpha hydrolases-like"/>
    <property type="match status" value="1"/>
</dbReference>